<dbReference type="GO" id="GO:0016491">
    <property type="term" value="F:oxidoreductase activity"/>
    <property type="evidence" value="ECO:0007669"/>
    <property type="project" value="UniProtKB-KW"/>
</dbReference>
<gene>
    <name evidence="5" type="ORF">SAMN05216179_3551</name>
</gene>
<dbReference type="InterPro" id="IPR036291">
    <property type="entry name" value="NAD(P)-bd_dom_sf"/>
</dbReference>
<accession>A0A1M7QTQ5</accession>
<dbReference type="InterPro" id="IPR020904">
    <property type="entry name" value="Sc_DH/Rdtase_CS"/>
</dbReference>
<evidence type="ECO:0000313" key="6">
    <source>
        <dbReference type="Proteomes" id="UP000184184"/>
    </source>
</evidence>
<evidence type="ECO:0000256" key="3">
    <source>
        <dbReference type="RuleBase" id="RU000363"/>
    </source>
</evidence>
<dbReference type="PANTHER" id="PTHR43669">
    <property type="entry name" value="5-KETO-D-GLUCONATE 5-REDUCTASE"/>
    <property type="match status" value="1"/>
</dbReference>
<dbReference type="InterPro" id="IPR057326">
    <property type="entry name" value="KR_dom"/>
</dbReference>
<keyword evidence="2" id="KW-0560">Oxidoreductase</keyword>
<dbReference type="STRING" id="1027249.SAMN05216179_3551"/>
<sequence>MGNTNEKVIIIVGATGGLGTALCELLAKEKVKLVLASSKEEPLMRLKQELEDRGSEVLVKATDVTSEREVESLMDLAASHFGKVDVLLNLAGLSIPSAIEEMDINDYKLTMDVNVLGTFLCSKHFLRKVNEQEGGLIINIGSMAAKRANPNAPLYCTAKAAVNMFSQGLALQVKEKNTRVTTINPGAIDTTFWEGRNVPREKFLQAEDVADVIHYVLNSNPKVVIHEISLDSLLFFK</sequence>
<dbReference type="PRINTS" id="PR00081">
    <property type="entry name" value="GDHRDH"/>
</dbReference>
<proteinExistence type="inferred from homology"/>
<protein>
    <submittedName>
        <fullName evidence="5">NADP-dependent 3-hydroxy acid dehydrogenase YdfG</fullName>
    </submittedName>
</protein>
<dbReference type="Pfam" id="PF00106">
    <property type="entry name" value="adh_short"/>
    <property type="match status" value="1"/>
</dbReference>
<evidence type="ECO:0000256" key="2">
    <source>
        <dbReference type="ARBA" id="ARBA00023002"/>
    </source>
</evidence>
<dbReference type="PRINTS" id="PR00080">
    <property type="entry name" value="SDRFAMILY"/>
</dbReference>
<comment type="similarity">
    <text evidence="1 3">Belongs to the short-chain dehydrogenases/reductases (SDR) family.</text>
</comment>
<dbReference type="PROSITE" id="PS00061">
    <property type="entry name" value="ADH_SHORT"/>
    <property type="match status" value="1"/>
</dbReference>
<dbReference type="InterPro" id="IPR002347">
    <property type="entry name" value="SDR_fam"/>
</dbReference>
<dbReference type="RefSeq" id="WP_073203153.1">
    <property type="nucleotide sequence ID" value="NZ_FRCZ01000009.1"/>
</dbReference>
<organism evidence="5 6">
    <name type="scientific">Gracilibacillus kekensis</name>
    <dbReference type="NCBI Taxonomy" id="1027249"/>
    <lineage>
        <taxon>Bacteria</taxon>
        <taxon>Bacillati</taxon>
        <taxon>Bacillota</taxon>
        <taxon>Bacilli</taxon>
        <taxon>Bacillales</taxon>
        <taxon>Bacillaceae</taxon>
        <taxon>Gracilibacillus</taxon>
    </lineage>
</organism>
<dbReference type="PANTHER" id="PTHR43669:SF3">
    <property type="entry name" value="ALCOHOL DEHYDROGENASE, PUTATIVE (AFU_ORTHOLOGUE AFUA_3G03445)-RELATED"/>
    <property type="match status" value="1"/>
</dbReference>
<feature type="domain" description="Ketoreductase" evidence="4">
    <location>
        <begin position="7"/>
        <end position="196"/>
    </location>
</feature>
<dbReference type="SUPFAM" id="SSF51735">
    <property type="entry name" value="NAD(P)-binding Rossmann-fold domains"/>
    <property type="match status" value="1"/>
</dbReference>
<keyword evidence="6" id="KW-1185">Reference proteome</keyword>
<reference evidence="5 6" key="1">
    <citation type="submission" date="2016-11" db="EMBL/GenBank/DDBJ databases">
        <authorList>
            <person name="Jaros S."/>
            <person name="Januszkiewicz K."/>
            <person name="Wedrychowicz H."/>
        </authorList>
    </citation>
    <scope>NUCLEOTIDE SEQUENCE [LARGE SCALE GENOMIC DNA]</scope>
    <source>
        <strain evidence="5 6">CGMCC 1.10681</strain>
    </source>
</reference>
<dbReference type="EMBL" id="FRCZ01000009">
    <property type="protein sequence ID" value="SHN34851.1"/>
    <property type="molecule type" value="Genomic_DNA"/>
</dbReference>
<evidence type="ECO:0000259" key="4">
    <source>
        <dbReference type="SMART" id="SM00822"/>
    </source>
</evidence>
<dbReference type="OrthoDB" id="9775296at2"/>
<dbReference type="Gene3D" id="3.40.50.720">
    <property type="entry name" value="NAD(P)-binding Rossmann-like Domain"/>
    <property type="match status" value="1"/>
</dbReference>
<name>A0A1M7QTQ5_9BACI</name>
<dbReference type="CDD" id="cd05233">
    <property type="entry name" value="SDR_c"/>
    <property type="match status" value="1"/>
</dbReference>
<evidence type="ECO:0000313" key="5">
    <source>
        <dbReference type="EMBL" id="SHN34851.1"/>
    </source>
</evidence>
<dbReference type="Proteomes" id="UP000184184">
    <property type="component" value="Unassembled WGS sequence"/>
</dbReference>
<dbReference type="AlphaFoldDB" id="A0A1M7QTQ5"/>
<evidence type="ECO:0000256" key="1">
    <source>
        <dbReference type="ARBA" id="ARBA00006484"/>
    </source>
</evidence>
<dbReference type="SMART" id="SM00822">
    <property type="entry name" value="PKS_KR"/>
    <property type="match status" value="1"/>
</dbReference>